<keyword evidence="2" id="KW-0378">Hydrolase</keyword>
<feature type="transmembrane region" description="Helical" evidence="1">
    <location>
        <begin position="120"/>
        <end position="140"/>
    </location>
</feature>
<keyword evidence="1" id="KW-0472">Membrane</keyword>
<gene>
    <name evidence="2" type="ORF">ENV54_11185</name>
</gene>
<evidence type="ECO:0000313" key="2">
    <source>
        <dbReference type="EMBL" id="HGH61847.1"/>
    </source>
</evidence>
<dbReference type="GO" id="GO:0006508">
    <property type="term" value="P:proteolysis"/>
    <property type="evidence" value="ECO:0007669"/>
    <property type="project" value="UniProtKB-KW"/>
</dbReference>
<dbReference type="EMBL" id="DTGT01000363">
    <property type="protein sequence ID" value="HGH61847.1"/>
    <property type="molecule type" value="Genomic_DNA"/>
</dbReference>
<comment type="caution">
    <text evidence="2">The sequence shown here is derived from an EMBL/GenBank/DDBJ whole genome shotgun (WGS) entry which is preliminary data.</text>
</comment>
<dbReference type="InterPro" id="IPR026898">
    <property type="entry name" value="PrsW"/>
</dbReference>
<protein>
    <submittedName>
        <fullName evidence="2">PrsW family intramembrane metalloprotease</fullName>
    </submittedName>
</protein>
<feature type="transmembrane region" description="Helical" evidence="1">
    <location>
        <begin position="85"/>
        <end position="108"/>
    </location>
</feature>
<proteinExistence type="predicted"/>
<dbReference type="PANTHER" id="PTHR36844">
    <property type="entry name" value="PROTEASE PRSW"/>
    <property type="match status" value="1"/>
</dbReference>
<keyword evidence="1" id="KW-0812">Transmembrane</keyword>
<keyword evidence="1" id="KW-1133">Transmembrane helix</keyword>
<dbReference type="Pfam" id="PF13367">
    <property type="entry name" value="PrsW-protease"/>
    <property type="match status" value="1"/>
</dbReference>
<keyword evidence="2" id="KW-0482">Metalloprotease</keyword>
<accession>A0A7C4ATD7</accession>
<dbReference type="PANTHER" id="PTHR36844:SF1">
    <property type="entry name" value="PROTEASE PRSW"/>
    <property type="match status" value="1"/>
</dbReference>
<evidence type="ECO:0000256" key="1">
    <source>
        <dbReference type="SAM" id="Phobius"/>
    </source>
</evidence>
<feature type="transmembrane region" description="Helical" evidence="1">
    <location>
        <begin position="207"/>
        <end position="224"/>
    </location>
</feature>
<keyword evidence="2" id="KW-0645">Protease</keyword>
<organism evidence="2">
    <name type="scientific">Desulfomonile tiedjei</name>
    <dbReference type="NCBI Taxonomy" id="2358"/>
    <lineage>
        <taxon>Bacteria</taxon>
        <taxon>Pseudomonadati</taxon>
        <taxon>Thermodesulfobacteriota</taxon>
        <taxon>Desulfomonilia</taxon>
        <taxon>Desulfomonilales</taxon>
        <taxon>Desulfomonilaceae</taxon>
        <taxon>Desulfomonile</taxon>
    </lineage>
</organism>
<name>A0A7C4ATD7_9BACT</name>
<sequence length="322" mass="36254">MTLIYTLQVKVKQRCHLRFFYTLLGLAPAIVWLFYFSLKKQRIVHSWGLMARVFLWGCASSLPALAIEVYTGAQLHHEELLRSAVASFFIIAPTEEFFKLLAVWVGVYRRPDFQAPLDGVIYAATAALAFASVENVVYIAQMGPGILLSRTVYATPAHVMFASMWGASMGQARFRRDHELLIIGKGYLIATGLHGLYDFVVALHPKMAMYSLVPLMLFMVWLMNRRIKDFSTNFPFLELGEGAAVVCPHCGAYTLESEERCSRCGRTLPPLAFDTPRFCGRCRTIVQPCAAVCPRCGNRIALSAAHTCEARPTRSRLLFWRK</sequence>
<dbReference type="GO" id="GO:0008237">
    <property type="term" value="F:metallopeptidase activity"/>
    <property type="evidence" value="ECO:0007669"/>
    <property type="project" value="UniProtKB-KW"/>
</dbReference>
<reference evidence="2" key="1">
    <citation type="journal article" date="2020" name="mSystems">
        <title>Genome- and Community-Level Interaction Insights into Carbon Utilization and Element Cycling Functions of Hydrothermarchaeota in Hydrothermal Sediment.</title>
        <authorList>
            <person name="Zhou Z."/>
            <person name="Liu Y."/>
            <person name="Xu W."/>
            <person name="Pan J."/>
            <person name="Luo Z.H."/>
            <person name="Li M."/>
        </authorList>
    </citation>
    <scope>NUCLEOTIDE SEQUENCE [LARGE SCALE GENOMIC DNA]</scope>
    <source>
        <strain evidence="2">SpSt-769</strain>
    </source>
</reference>
<feature type="transmembrane region" description="Helical" evidence="1">
    <location>
        <begin position="180"/>
        <end position="201"/>
    </location>
</feature>
<feature type="transmembrane region" description="Helical" evidence="1">
    <location>
        <begin position="50"/>
        <end position="73"/>
    </location>
</feature>
<dbReference type="AlphaFoldDB" id="A0A7C4ATD7"/>
<feature type="transmembrane region" description="Helical" evidence="1">
    <location>
        <begin position="146"/>
        <end position="168"/>
    </location>
</feature>
<feature type="transmembrane region" description="Helical" evidence="1">
    <location>
        <begin position="20"/>
        <end position="38"/>
    </location>
</feature>